<proteinExistence type="predicted"/>
<organism evidence="1">
    <name type="scientific">uncultured Cytophagales bacterium</name>
    <dbReference type="NCBI Taxonomy" id="158755"/>
    <lineage>
        <taxon>Bacteria</taxon>
        <taxon>Pseudomonadati</taxon>
        <taxon>Bacteroidota</taxon>
        <taxon>Sphingobacteriia</taxon>
        <taxon>Sphingobacteriales</taxon>
        <taxon>environmental samples</taxon>
    </lineage>
</organism>
<sequence length="54" mass="5968">MSVCNYSNNKLTASLHFCENIPVCFQMGRSALSALPAARTFAARTAYNPRLPVY</sequence>
<name>A0A6J4HF73_9SPHI</name>
<dbReference type="EMBL" id="CADCTQ010000042">
    <property type="protein sequence ID" value="CAA9221619.1"/>
    <property type="molecule type" value="Genomic_DNA"/>
</dbReference>
<protein>
    <submittedName>
        <fullName evidence="1">Uncharacterized protein</fullName>
    </submittedName>
</protein>
<evidence type="ECO:0000313" key="1">
    <source>
        <dbReference type="EMBL" id="CAA9221619.1"/>
    </source>
</evidence>
<gene>
    <name evidence="1" type="ORF">AVDCRST_MAG56-437</name>
</gene>
<dbReference type="AlphaFoldDB" id="A0A6J4HF73"/>
<accession>A0A6J4HF73</accession>
<reference evidence="1" key="1">
    <citation type="submission" date="2020-02" db="EMBL/GenBank/DDBJ databases">
        <authorList>
            <person name="Meier V. D."/>
        </authorList>
    </citation>
    <scope>NUCLEOTIDE SEQUENCE</scope>
    <source>
        <strain evidence="1">AVDCRST_MAG56</strain>
    </source>
</reference>